<proteinExistence type="inferred from homology"/>
<keyword evidence="2 4" id="KW-0472">Membrane</keyword>
<reference evidence="8 9" key="1">
    <citation type="submission" date="2019-01" db="EMBL/GenBank/DDBJ databases">
        <title>Genome sequence of the Antarctic species Gelidibacter gilvus ACAM 158(T).</title>
        <authorList>
            <person name="Bowman J.P."/>
        </authorList>
    </citation>
    <scope>NUCLEOTIDE SEQUENCE [LARGE SCALE GENOMIC DNA]</scope>
    <source>
        <strain evidence="8 9">IC158</strain>
    </source>
</reference>
<comment type="subcellular location">
    <subcellularLocation>
        <location evidence="1 4">Cell outer membrane</location>
    </subcellularLocation>
</comment>
<dbReference type="InterPro" id="IPR000531">
    <property type="entry name" value="Beta-barrel_TonB"/>
</dbReference>
<dbReference type="InterPro" id="IPR012910">
    <property type="entry name" value="Plug_dom"/>
</dbReference>
<name>A0A4V1LNF4_9FLAO</name>
<keyword evidence="8" id="KW-0675">Receptor</keyword>
<dbReference type="SUPFAM" id="SSF56935">
    <property type="entry name" value="Porins"/>
    <property type="match status" value="1"/>
</dbReference>
<evidence type="ECO:0000256" key="4">
    <source>
        <dbReference type="RuleBase" id="RU003357"/>
    </source>
</evidence>
<dbReference type="PANTHER" id="PTHR40980:SF5">
    <property type="entry name" value="TONB-DEPENDENT RECEPTOR"/>
    <property type="match status" value="1"/>
</dbReference>
<feature type="chain" id="PRO_5020323378" evidence="5">
    <location>
        <begin position="19"/>
        <end position="911"/>
    </location>
</feature>
<evidence type="ECO:0000259" key="6">
    <source>
        <dbReference type="Pfam" id="PF00593"/>
    </source>
</evidence>
<dbReference type="InterPro" id="IPR036942">
    <property type="entry name" value="Beta-barrel_TonB_sf"/>
</dbReference>
<evidence type="ECO:0000256" key="2">
    <source>
        <dbReference type="ARBA" id="ARBA00023136"/>
    </source>
</evidence>
<keyword evidence="9" id="KW-1185">Reference proteome</keyword>
<evidence type="ECO:0000256" key="5">
    <source>
        <dbReference type="SAM" id="SignalP"/>
    </source>
</evidence>
<protein>
    <submittedName>
        <fullName evidence="8">TonB-dependent receptor</fullName>
    </submittedName>
</protein>
<evidence type="ECO:0000256" key="3">
    <source>
        <dbReference type="ARBA" id="ARBA00023237"/>
    </source>
</evidence>
<dbReference type="Gene3D" id="2.60.40.1120">
    <property type="entry name" value="Carboxypeptidase-like, regulatory domain"/>
    <property type="match status" value="1"/>
</dbReference>
<organism evidence="8 9">
    <name type="scientific">Gelidibacter gilvus</name>
    <dbReference type="NCBI Taxonomy" id="59602"/>
    <lineage>
        <taxon>Bacteria</taxon>
        <taxon>Pseudomonadati</taxon>
        <taxon>Bacteroidota</taxon>
        <taxon>Flavobacteriia</taxon>
        <taxon>Flavobacteriales</taxon>
        <taxon>Flavobacteriaceae</taxon>
        <taxon>Gelidibacter</taxon>
    </lineage>
</organism>
<dbReference type="GO" id="GO:0009279">
    <property type="term" value="C:cell outer membrane"/>
    <property type="evidence" value="ECO:0007669"/>
    <property type="project" value="UniProtKB-SubCell"/>
</dbReference>
<dbReference type="EMBL" id="SDDZ01000001">
    <property type="protein sequence ID" value="RXJ52580.1"/>
    <property type="molecule type" value="Genomic_DNA"/>
</dbReference>
<keyword evidence="4" id="KW-0798">TonB box</keyword>
<dbReference type="AlphaFoldDB" id="A0A4V1LNF4"/>
<dbReference type="Pfam" id="PF13715">
    <property type="entry name" value="CarbopepD_reg_2"/>
    <property type="match status" value="1"/>
</dbReference>
<accession>A0A4V1LNF4</accession>
<dbReference type="InterPro" id="IPR008969">
    <property type="entry name" value="CarboxyPept-like_regulatory"/>
</dbReference>
<dbReference type="Gene3D" id="2.40.170.20">
    <property type="entry name" value="TonB-dependent receptor, beta-barrel domain"/>
    <property type="match status" value="1"/>
</dbReference>
<evidence type="ECO:0000256" key="1">
    <source>
        <dbReference type="ARBA" id="ARBA00004442"/>
    </source>
</evidence>
<feature type="domain" description="TonB-dependent receptor-like beta-barrel" evidence="6">
    <location>
        <begin position="445"/>
        <end position="876"/>
    </location>
</feature>
<dbReference type="Pfam" id="PF07715">
    <property type="entry name" value="Plug"/>
    <property type="match status" value="1"/>
</dbReference>
<comment type="caution">
    <text evidence="8">The sequence shown here is derived from an EMBL/GenBank/DDBJ whole genome shotgun (WGS) entry which is preliminary data.</text>
</comment>
<evidence type="ECO:0000313" key="9">
    <source>
        <dbReference type="Proteomes" id="UP000289792"/>
    </source>
</evidence>
<dbReference type="Pfam" id="PF00593">
    <property type="entry name" value="TonB_dep_Rec_b-barrel"/>
    <property type="match status" value="1"/>
</dbReference>
<dbReference type="SUPFAM" id="SSF49464">
    <property type="entry name" value="Carboxypeptidase regulatory domain-like"/>
    <property type="match status" value="1"/>
</dbReference>
<feature type="signal peptide" evidence="5">
    <location>
        <begin position="1"/>
        <end position="18"/>
    </location>
</feature>
<comment type="similarity">
    <text evidence="4">Belongs to the TonB-dependent receptor family.</text>
</comment>
<dbReference type="Proteomes" id="UP000289792">
    <property type="component" value="Unassembled WGS sequence"/>
</dbReference>
<evidence type="ECO:0000313" key="8">
    <source>
        <dbReference type="EMBL" id="RXJ52580.1"/>
    </source>
</evidence>
<dbReference type="InterPro" id="IPR037066">
    <property type="entry name" value="Plug_dom_sf"/>
</dbReference>
<dbReference type="OrthoDB" id="9768470at2"/>
<sequence>MKKILIALPFIFTSILNAQSTASIAGKLIDKEYNNEPLAFGNVLIKGTTIGTTTDMDGTYVFENLNEGRYTLVYSFVGYETKEMEVALIAGKAVSIDVDMVASAASLDEVLITASTRKISEKALLMDQKKAIEIKQSIGIEELSRKGVGDVATAVAKTTGVSKQEDSNSIYIRGLGDRYNSTSINGLPVTSNDPEKKNIDLDLFSTDIVEYIAIDKVYNPKISGDFAGGNVDITSIDYKGKGMLEFSLGSTIGTNAMHKFNDFQLQDGPNRSGFSSYGVPNDPLGGYHFENSLAPVKEKPLGSNFGLKAGKSFDIGNEGKLNLFATASFDNDFEYREGINQSVSAQGAKLKSFQQERFSYNTTTTGMFNANYRLNPNHNIAYNFLMVNSSNQIRDSYQGFIRDIAEDDNGLIQRSTYIQNTLLIHQLLGTHKLSDKFDLDWAASYNKVEGDMPDRSQNTMKFSDDANGYIFAQNTITDNHRYYQNLVEDELAANLSVSYLLNEDRDGNSKGKLSFGYNGRLKKRDFKAIQFNFRISGSQLNSPIDPDNLDLFLNQQNFDQGLFDNESFAGLTPQTYDGEQTIHAGFASLEYKFSDKLTAMGGLRYEKVEQTVSWRTQLDASGKSNTFNRNEFLPSVILKYELNDQQNLRLGASKTYTLPQFKERALFIYEDVTEVKVGNPDLYPSQNYNLDLKWEMFPKSSELLSVTAFGKYILDPINEITLASSTNDISFINTGDNGYVYGAEIELRKEVFNFDGVHSNSLSAGLNATYMQTHQDLDSEKVREETNYNTNLTHDTSSFTGASDFLLNADVSYLKDFNGDANLMATLAYSYTSDRLYALGVETKGNLVDKGFGSLDFILKSKINKNLAVDFSIKNLLNPAVERVQENTSETITVLSYKRGAFFKLGLRYKL</sequence>
<dbReference type="PANTHER" id="PTHR40980">
    <property type="entry name" value="PLUG DOMAIN-CONTAINING PROTEIN"/>
    <property type="match status" value="1"/>
</dbReference>
<gene>
    <name evidence="8" type="ORF">ESZ48_02485</name>
</gene>
<dbReference type="Gene3D" id="2.170.130.10">
    <property type="entry name" value="TonB-dependent receptor, plug domain"/>
    <property type="match status" value="1"/>
</dbReference>
<keyword evidence="3" id="KW-0998">Cell outer membrane</keyword>
<keyword evidence="5" id="KW-0732">Signal</keyword>
<dbReference type="RefSeq" id="WP_129015714.1">
    <property type="nucleotide sequence ID" value="NZ_SDDZ01000001.1"/>
</dbReference>
<feature type="domain" description="TonB-dependent receptor plug" evidence="7">
    <location>
        <begin position="134"/>
        <end position="217"/>
    </location>
</feature>
<evidence type="ECO:0000259" key="7">
    <source>
        <dbReference type="Pfam" id="PF07715"/>
    </source>
</evidence>